<name>A0AA96V2X9_9EURY</name>
<dbReference type="PROSITE" id="PS00892">
    <property type="entry name" value="HIT_1"/>
    <property type="match status" value="1"/>
</dbReference>
<proteinExistence type="predicted"/>
<dbReference type="AlphaFoldDB" id="A0AA96V2X9"/>
<reference evidence="5 6" key="1">
    <citation type="submission" date="2023-07" db="EMBL/GenBank/DDBJ databases">
        <title>Closed genoem sequence of Methanosarcinaceae archaeon Ac7.</title>
        <authorList>
            <person name="Poehlein A."/>
            <person name="Protasov E."/>
            <person name="Platt K."/>
            <person name="Reeh H."/>
            <person name="Daniel R."/>
            <person name="Brune A."/>
        </authorList>
    </citation>
    <scope>NUCLEOTIDE SEQUENCE [LARGE SCALE GENOMIC DNA]</scope>
    <source>
        <strain evidence="5 6">Ac7</strain>
    </source>
</reference>
<dbReference type="GO" id="GO:0003824">
    <property type="term" value="F:catalytic activity"/>
    <property type="evidence" value="ECO:0007669"/>
    <property type="project" value="InterPro"/>
</dbReference>
<evidence type="ECO:0000256" key="3">
    <source>
        <dbReference type="PROSITE-ProRule" id="PRU00464"/>
    </source>
</evidence>
<protein>
    <submittedName>
        <fullName evidence="5">Protein hit</fullName>
    </submittedName>
</protein>
<dbReference type="InterPro" id="IPR019808">
    <property type="entry name" value="Histidine_triad_CS"/>
</dbReference>
<evidence type="ECO:0000259" key="4">
    <source>
        <dbReference type="PROSITE" id="PS51084"/>
    </source>
</evidence>
<dbReference type="PROSITE" id="PS51084">
    <property type="entry name" value="HIT_2"/>
    <property type="match status" value="1"/>
</dbReference>
<evidence type="ECO:0000313" key="6">
    <source>
        <dbReference type="Proteomes" id="UP001303587"/>
    </source>
</evidence>
<dbReference type="InterPro" id="IPR036265">
    <property type="entry name" value="HIT-like_sf"/>
</dbReference>
<dbReference type="RefSeq" id="WP_338102998.1">
    <property type="nucleotide sequence ID" value="NZ_CP131060.1"/>
</dbReference>
<sequence length="139" mass="15233">MDCLFCKIASGEIPSLKIEEDGKHLAFLDIHPCSKGHTVVIPKKHSAAFAEMSERESAELFAFVNGVSKQIYKNLNADGLSIGTNVYEAAGQTVMHTHIHIIPRYNGDGGGSMHSIVSSCSAEEKDMKYLAQIQNQIRK</sequence>
<accession>A0AA96V2X9</accession>
<dbReference type="PRINTS" id="PR00332">
    <property type="entry name" value="HISTRIAD"/>
</dbReference>
<dbReference type="Pfam" id="PF01230">
    <property type="entry name" value="HIT"/>
    <property type="match status" value="1"/>
</dbReference>
<gene>
    <name evidence="5" type="primary">hit</name>
    <name evidence="5" type="ORF">MsAc7_04690</name>
</gene>
<dbReference type="Proteomes" id="UP001303587">
    <property type="component" value="Chromosome"/>
</dbReference>
<feature type="active site" description="Tele-AMP-histidine intermediate" evidence="1">
    <location>
        <position position="98"/>
    </location>
</feature>
<dbReference type="SUPFAM" id="SSF54197">
    <property type="entry name" value="HIT-like"/>
    <property type="match status" value="1"/>
</dbReference>
<dbReference type="Gene3D" id="3.30.428.10">
    <property type="entry name" value="HIT-like"/>
    <property type="match status" value="1"/>
</dbReference>
<evidence type="ECO:0000313" key="5">
    <source>
        <dbReference type="EMBL" id="WNY24940.1"/>
    </source>
</evidence>
<evidence type="ECO:0000256" key="2">
    <source>
        <dbReference type="PIRSR" id="PIRSR601310-3"/>
    </source>
</evidence>
<dbReference type="InterPro" id="IPR001310">
    <property type="entry name" value="Histidine_triad_HIT"/>
</dbReference>
<evidence type="ECO:0000256" key="1">
    <source>
        <dbReference type="PIRSR" id="PIRSR601310-1"/>
    </source>
</evidence>
<dbReference type="InterPro" id="IPR011146">
    <property type="entry name" value="HIT-like"/>
</dbReference>
<keyword evidence="6" id="KW-1185">Reference proteome</keyword>
<dbReference type="PANTHER" id="PTHR46648:SF1">
    <property type="entry name" value="ADENOSINE 5'-MONOPHOSPHORAMIDASE HNT1"/>
    <property type="match status" value="1"/>
</dbReference>
<dbReference type="GO" id="GO:0009117">
    <property type="term" value="P:nucleotide metabolic process"/>
    <property type="evidence" value="ECO:0007669"/>
    <property type="project" value="TreeGrafter"/>
</dbReference>
<dbReference type="PANTHER" id="PTHR46648">
    <property type="entry name" value="HIT FAMILY PROTEIN 1"/>
    <property type="match status" value="1"/>
</dbReference>
<feature type="short sequence motif" description="Histidine triad motif" evidence="2 3">
    <location>
        <begin position="96"/>
        <end position="100"/>
    </location>
</feature>
<organism evidence="5 6">
    <name type="scientific">Methanolapillus millepedarum</name>
    <dbReference type="NCBI Taxonomy" id="3028296"/>
    <lineage>
        <taxon>Archaea</taxon>
        <taxon>Methanobacteriati</taxon>
        <taxon>Methanobacteriota</taxon>
        <taxon>Stenosarchaea group</taxon>
        <taxon>Methanomicrobia</taxon>
        <taxon>Methanosarcinales</taxon>
        <taxon>Methanosarcinaceae</taxon>
        <taxon>Methanolapillus</taxon>
    </lineage>
</organism>
<feature type="domain" description="HIT" evidence="4">
    <location>
        <begin position="4"/>
        <end position="111"/>
    </location>
</feature>
<dbReference type="GeneID" id="89229588"/>
<dbReference type="EMBL" id="CP131060">
    <property type="protein sequence ID" value="WNY24940.1"/>
    <property type="molecule type" value="Genomic_DNA"/>
</dbReference>